<evidence type="ECO:0000256" key="1">
    <source>
        <dbReference type="SAM" id="MobiDB-lite"/>
    </source>
</evidence>
<protein>
    <submittedName>
        <fullName evidence="2">Uncharacterized protein</fullName>
    </submittedName>
</protein>
<comment type="caution">
    <text evidence="2">The sequence shown here is derived from an EMBL/GenBank/DDBJ whole genome shotgun (WGS) entry which is preliminary data.</text>
</comment>
<feature type="compositionally biased region" description="Basic residues" evidence="1">
    <location>
        <begin position="253"/>
        <end position="262"/>
    </location>
</feature>
<feature type="compositionally biased region" description="Low complexity" evidence="1">
    <location>
        <begin position="283"/>
        <end position="292"/>
    </location>
</feature>
<dbReference type="OrthoDB" id="21643at2759"/>
<accession>A0A5J4Z7X9</accession>
<keyword evidence="3" id="KW-1185">Reference proteome</keyword>
<reference evidence="3" key="1">
    <citation type="journal article" date="2019" name="Nat. Commun.">
        <title>Expansion of phycobilisome linker gene families in mesophilic red algae.</title>
        <authorList>
            <person name="Lee J."/>
            <person name="Kim D."/>
            <person name="Bhattacharya D."/>
            <person name="Yoon H.S."/>
        </authorList>
    </citation>
    <scope>NUCLEOTIDE SEQUENCE [LARGE SCALE GENOMIC DNA]</scope>
    <source>
        <strain evidence="3">CCMP 1328</strain>
    </source>
</reference>
<name>A0A5J4Z7X9_PORPP</name>
<evidence type="ECO:0000313" key="2">
    <source>
        <dbReference type="EMBL" id="KAA8499210.1"/>
    </source>
</evidence>
<dbReference type="EMBL" id="VRMN01000001">
    <property type="protein sequence ID" value="KAA8499210.1"/>
    <property type="molecule type" value="Genomic_DNA"/>
</dbReference>
<feature type="region of interest" description="Disordered" evidence="1">
    <location>
        <begin position="283"/>
        <end position="353"/>
    </location>
</feature>
<gene>
    <name evidence="2" type="ORF">FVE85_6795</name>
</gene>
<feature type="region of interest" description="Disordered" evidence="1">
    <location>
        <begin position="242"/>
        <end position="264"/>
    </location>
</feature>
<dbReference type="Proteomes" id="UP000324585">
    <property type="component" value="Unassembled WGS sequence"/>
</dbReference>
<proteinExistence type="predicted"/>
<evidence type="ECO:0000313" key="3">
    <source>
        <dbReference type="Proteomes" id="UP000324585"/>
    </source>
</evidence>
<organism evidence="2 3">
    <name type="scientific">Porphyridium purpureum</name>
    <name type="common">Red alga</name>
    <name type="synonym">Porphyridium cruentum</name>
    <dbReference type="NCBI Taxonomy" id="35688"/>
    <lineage>
        <taxon>Eukaryota</taxon>
        <taxon>Rhodophyta</taxon>
        <taxon>Bangiophyceae</taxon>
        <taxon>Porphyridiales</taxon>
        <taxon>Porphyridiaceae</taxon>
        <taxon>Porphyridium</taxon>
    </lineage>
</organism>
<feature type="compositionally biased region" description="Basic and acidic residues" evidence="1">
    <location>
        <begin position="306"/>
        <end position="319"/>
    </location>
</feature>
<dbReference type="AlphaFoldDB" id="A0A5J4Z7X9"/>
<feature type="region of interest" description="Disordered" evidence="1">
    <location>
        <begin position="164"/>
        <end position="215"/>
    </location>
</feature>
<sequence length="380" mass="41722">MEQCRVYVRGVGESDEDRCALLTLMRQCGVEPEASSTCYSKKGGGWFVTCVAGAALDQARHALNGTTWRQRTLKLEMARDDFMVKLQKEWAAHADVAMRASQARDELHEPHLGTVGTHHVVSRDRVTAQRMPDDEWGALMAQRKHIVAFEDVAVEPRLQDLSWGLDPVSADESDVPEMMPERQRRPKRKHQDSVPVSPSASGPNAFVPHQSAQTTAQDVMRDTLGFLGATYHAAEKALAVHPQDLETKPSTLSRRRKRSMRKKVTDPTMAVALDVLGYKSDASDSADSFGSAPPEIVDFDDDSTEEAERLFEQAGDTRRAAGASAAAGGVGQAGLRRGDTEPRTPPTADVMADAPRVAEAVPDVSEERKRQLALIHKMFD</sequence>